<name>A0A174RRF3_9BACE</name>
<organism evidence="2 4">
    <name type="scientific">Bacteroides faecis</name>
    <dbReference type="NCBI Taxonomy" id="674529"/>
    <lineage>
        <taxon>Bacteria</taxon>
        <taxon>Pseudomonadati</taxon>
        <taxon>Bacteroidota</taxon>
        <taxon>Bacteroidia</taxon>
        <taxon>Bacteroidales</taxon>
        <taxon>Bacteroidaceae</taxon>
        <taxon>Bacteroides</taxon>
    </lineage>
</organism>
<dbReference type="RefSeq" id="WP_055270382.1">
    <property type="nucleotide sequence ID" value="NZ_CABMFH010000016.1"/>
</dbReference>
<dbReference type="GeneID" id="69587301"/>
<dbReference type="Proteomes" id="UP001060104">
    <property type="component" value="Chromosome"/>
</dbReference>
<evidence type="ECO:0000256" key="1">
    <source>
        <dbReference type="SAM" id="MobiDB-lite"/>
    </source>
</evidence>
<dbReference type="InterPro" id="IPR011855">
    <property type="entry name" value="Phgtail_TP901_1"/>
</dbReference>
<dbReference type="Pfam" id="PF06199">
    <property type="entry name" value="Phage_tail_2"/>
    <property type="match status" value="1"/>
</dbReference>
<protein>
    <submittedName>
        <fullName evidence="3">Phage tail protein</fullName>
    </submittedName>
    <submittedName>
        <fullName evidence="2">Predicted secreted protein</fullName>
    </submittedName>
</protein>
<evidence type="ECO:0000313" key="4">
    <source>
        <dbReference type="Proteomes" id="UP000095606"/>
    </source>
</evidence>
<evidence type="ECO:0000313" key="2">
    <source>
        <dbReference type="EMBL" id="CUP84889.1"/>
    </source>
</evidence>
<accession>A0A174RRF3</accession>
<proteinExistence type="predicted"/>
<dbReference type="EMBL" id="CZAE01000019">
    <property type="protein sequence ID" value="CUP84889.1"/>
    <property type="molecule type" value="Genomic_DNA"/>
</dbReference>
<reference evidence="2 4" key="1">
    <citation type="submission" date="2015-09" db="EMBL/GenBank/DDBJ databases">
        <authorList>
            <consortium name="Pathogen Informatics"/>
        </authorList>
    </citation>
    <scope>NUCLEOTIDE SEQUENCE [LARGE SCALE GENOMIC DNA]</scope>
    <source>
        <strain evidence="2 4">2789STDY5834846</strain>
    </source>
</reference>
<dbReference type="EMBL" id="CP103141">
    <property type="protein sequence ID" value="UVQ75002.1"/>
    <property type="molecule type" value="Genomic_DNA"/>
</dbReference>
<keyword evidence="5" id="KW-1185">Reference proteome</keyword>
<dbReference type="Proteomes" id="UP000095606">
    <property type="component" value="Unassembled WGS sequence"/>
</dbReference>
<evidence type="ECO:0000313" key="5">
    <source>
        <dbReference type="Proteomes" id="UP001060104"/>
    </source>
</evidence>
<feature type="region of interest" description="Disordered" evidence="1">
    <location>
        <begin position="123"/>
        <end position="154"/>
    </location>
</feature>
<evidence type="ECO:0000313" key="3">
    <source>
        <dbReference type="EMBL" id="UVQ75002.1"/>
    </source>
</evidence>
<sequence length="154" mass="16950">MAELGYVHGSDMLVGLMVEEAFSPLGHSKTCTISNKAETKERAVKPTLAEKAKAANAGKWKEKSVSGLSVEISSEGFRFYGDEMGYDKLLELWEKSEPVTVRYAQRGEEKTKYREGKFLITSLEETSPSDDDSTYTISLENSGPVETKTVAPQG</sequence>
<dbReference type="AlphaFoldDB" id="A0A174RRF3"/>
<gene>
    <name evidence="2" type="ORF">ERS852461_03528</name>
    <name evidence="3" type="ORF">NXY30_00705</name>
</gene>
<reference evidence="3" key="2">
    <citation type="submission" date="2022-08" db="EMBL/GenBank/DDBJ databases">
        <title>Genome Sequencing of Bacteroides fragilis Group Isolates with Nanopore Technology.</title>
        <authorList>
            <person name="Tisza M.J."/>
            <person name="Smith D."/>
            <person name="Dekker J.P."/>
        </authorList>
    </citation>
    <scope>NUCLEOTIDE SEQUENCE</scope>
    <source>
        <strain evidence="3">BFG-527</strain>
    </source>
</reference>
<accession>A0A3E5G9U5</accession>